<dbReference type="InterPro" id="IPR006571">
    <property type="entry name" value="TLDc_dom"/>
</dbReference>
<feature type="region of interest" description="Disordered" evidence="6">
    <location>
        <begin position="2201"/>
        <end position="2227"/>
    </location>
</feature>
<feature type="transmembrane region" description="Helical" evidence="7">
    <location>
        <begin position="385"/>
        <end position="405"/>
    </location>
</feature>
<organism evidence="10 11">
    <name type="scientific">Planoprotostelium fungivorum</name>
    <dbReference type="NCBI Taxonomy" id="1890364"/>
    <lineage>
        <taxon>Eukaryota</taxon>
        <taxon>Amoebozoa</taxon>
        <taxon>Evosea</taxon>
        <taxon>Variosea</taxon>
        <taxon>Cavosteliida</taxon>
        <taxon>Cavosteliaceae</taxon>
        <taxon>Planoprotostelium</taxon>
    </lineage>
</organism>
<keyword evidence="3 5" id="KW-0863">Zinc-finger</keyword>
<dbReference type="PANTHER" id="PTHR23354">
    <property type="entry name" value="NUCLEOLAR PROTEIN 7/ESTROGEN RECEPTOR COACTIVATOR-RELATED"/>
    <property type="match status" value="1"/>
</dbReference>
<evidence type="ECO:0000256" key="5">
    <source>
        <dbReference type="PROSITE-ProRule" id="PRU00091"/>
    </source>
</evidence>
<keyword evidence="4" id="KW-0862">Zinc</keyword>
<evidence type="ECO:0000313" key="10">
    <source>
        <dbReference type="EMBL" id="PRP89210.1"/>
    </source>
</evidence>
<comment type="caution">
    <text evidence="10">The sequence shown here is derived from an EMBL/GenBank/DDBJ whole genome shotgun (WGS) entry which is preliminary data.</text>
</comment>
<dbReference type="SMART" id="SM00584">
    <property type="entry name" value="TLDc"/>
    <property type="match status" value="1"/>
</dbReference>
<proteinExistence type="inferred from homology"/>
<comment type="similarity">
    <text evidence="1">Belongs to the IST1 family.</text>
</comment>
<name>A0A2P6NZ33_9EUKA</name>
<dbReference type="Gene3D" id="3.30.40.10">
    <property type="entry name" value="Zinc/RING finger domain, C3HC4 (zinc finger)"/>
    <property type="match status" value="1"/>
</dbReference>
<feature type="domain" description="FYVE-type" evidence="8">
    <location>
        <begin position="320"/>
        <end position="382"/>
    </location>
</feature>
<keyword evidence="7" id="KW-1133">Transmembrane helix</keyword>
<dbReference type="GO" id="GO:0008270">
    <property type="term" value="F:zinc ion binding"/>
    <property type="evidence" value="ECO:0007669"/>
    <property type="project" value="UniProtKB-KW"/>
</dbReference>
<gene>
    <name evidence="10" type="ORF">PROFUN_01930</name>
</gene>
<evidence type="ECO:0000259" key="9">
    <source>
        <dbReference type="PROSITE" id="PS51886"/>
    </source>
</evidence>
<dbReference type="InterPro" id="IPR017455">
    <property type="entry name" value="Znf_FYVE-rel"/>
</dbReference>
<evidence type="ECO:0000256" key="2">
    <source>
        <dbReference type="ARBA" id="ARBA00022723"/>
    </source>
</evidence>
<dbReference type="InterPro" id="IPR000306">
    <property type="entry name" value="Znf_FYVE"/>
</dbReference>
<dbReference type="Gene3D" id="1.20.1260.60">
    <property type="entry name" value="Vacuolar protein sorting-associated protein Ist1"/>
    <property type="match status" value="1"/>
</dbReference>
<dbReference type="Proteomes" id="UP000241769">
    <property type="component" value="Unassembled WGS sequence"/>
</dbReference>
<dbReference type="InterPro" id="IPR005061">
    <property type="entry name" value="Ist1"/>
</dbReference>
<dbReference type="InterPro" id="IPR010989">
    <property type="entry name" value="SNARE"/>
</dbReference>
<dbReference type="GO" id="GO:0016192">
    <property type="term" value="P:vesicle-mediated transport"/>
    <property type="evidence" value="ECO:0007669"/>
    <property type="project" value="InterPro"/>
</dbReference>
<dbReference type="Pfam" id="PF03398">
    <property type="entry name" value="Ist1"/>
    <property type="match status" value="1"/>
</dbReference>
<feature type="domain" description="TLDc" evidence="9">
    <location>
        <begin position="1248"/>
        <end position="1421"/>
    </location>
</feature>
<dbReference type="PROSITE" id="PS50178">
    <property type="entry name" value="ZF_FYVE"/>
    <property type="match status" value="1"/>
</dbReference>
<dbReference type="PROSITE" id="PS51886">
    <property type="entry name" value="TLDC"/>
    <property type="match status" value="1"/>
</dbReference>
<dbReference type="InterPro" id="IPR013083">
    <property type="entry name" value="Znf_RING/FYVE/PHD"/>
</dbReference>
<feature type="compositionally biased region" description="Polar residues" evidence="6">
    <location>
        <begin position="1916"/>
        <end position="1927"/>
    </location>
</feature>
<keyword evidence="7" id="KW-0812">Transmembrane</keyword>
<dbReference type="Pfam" id="PF07534">
    <property type="entry name" value="TLD"/>
    <property type="match status" value="1"/>
</dbReference>
<dbReference type="SUPFAM" id="SSF57903">
    <property type="entry name" value="FYVE/PHD zinc finger"/>
    <property type="match status" value="1"/>
</dbReference>
<evidence type="ECO:0000256" key="6">
    <source>
        <dbReference type="SAM" id="MobiDB-lite"/>
    </source>
</evidence>
<dbReference type="GO" id="GO:0015031">
    <property type="term" value="P:protein transport"/>
    <property type="evidence" value="ECO:0007669"/>
    <property type="project" value="InterPro"/>
</dbReference>
<evidence type="ECO:0000256" key="7">
    <source>
        <dbReference type="SAM" id="Phobius"/>
    </source>
</evidence>
<evidence type="ECO:0000313" key="11">
    <source>
        <dbReference type="Proteomes" id="UP000241769"/>
    </source>
</evidence>
<keyword evidence="11" id="KW-1185">Reference proteome</keyword>
<evidence type="ECO:0000259" key="8">
    <source>
        <dbReference type="PROSITE" id="PS50178"/>
    </source>
</evidence>
<feature type="region of interest" description="Disordered" evidence="6">
    <location>
        <begin position="1914"/>
        <end position="1984"/>
    </location>
</feature>
<dbReference type="GO" id="GO:0016020">
    <property type="term" value="C:membrane"/>
    <property type="evidence" value="ECO:0007669"/>
    <property type="project" value="InterPro"/>
</dbReference>
<evidence type="ECO:0000256" key="4">
    <source>
        <dbReference type="ARBA" id="ARBA00022833"/>
    </source>
</evidence>
<dbReference type="Pfam" id="PF01363">
    <property type="entry name" value="FYVE"/>
    <property type="match status" value="1"/>
</dbReference>
<sequence length="2227" mass="248196">MSYVASRSTLFVVYLKPPGQKPTEAKKMQLANTDHQLQIDVDKFLSLQNELSKATLLIGSTSDSPDHRIHLRKTREEAKELEKSIRRRLENIQKQYDVDHPLVKQRLDVVFDTYESISEDWQRLYRHSYSRENEHTLNHRAHTISVTPRRRSFSESPKETTDGDIKFTRVSTTQYSSVEQALEDMIRNRNEQIRQFSEQLVQLLALLKITSHLVSEVDEHIDQIEVATEDGSRDSRKGLNSVAEIARNNQVYGWTRIVGTVTGTMIGACVGGVPIIALAAVAGAYVGNAVGTQVDQMNKLNINNHMLLHGIGEQTHWTPDEEVIECQQCSLPFGILRRRHHCRNCGGVFCGNCSTGRIPMKKEGMDEELHVRVCDDCNSSYHSQYRIRIFHLFVVYESLGLVIFLEFYAGSMLLHLLGCLCLISSGLGTINLNTDPYYNSTIANLHPERDVILDTTTTDNALNAGIICAINGNISRMAEILDAIFSVQVNSSGGNYGRYSDTFSPLSYSGNTNTFIGMYTSICIRKCGAALKIVSAKTYQSYLASVPIQYITGRQAGPSAVPIAYTNMYLGDIHIYTMWGAILGNDTLISIGQKMLKAWIDQTSNYGVSEFNAQSYMGLDLGLLQDLARNGPQVIRQDAATALDLFWREITAAYFPGAGLTGGSSSRSYRYTRLRSATSVWYPAFEFPGWNISGLSTILHGSGLDLFSVDLFSEPDIAPWGPSEVSRRYLQWPTKSYRGRFTSMWTRQLGSDRSTYVSPGVSIGAAGYYHTADIPLVGLFTSFSLPPLYLMTDVLGDPYCSGASLINAHCTHLSNIRVNVQKAGTILAGISWDNSTLMNSMTVSTNIMVPLGVDEILINGRAPSLAMNTSVDLPLDTIVSVRHKNGSIVFRVLKATTGANDTSSVTLRWIVEPGGLNREPQDYLTKIDHPLSSEQTLGLVAFQAKTISSPQDVSDMVANLQAATYTSNLNGTSWAASAVLDGHTLAFSRDVAYINRTLMIANLSRTIDGKDDSKSIGGSEASEKLGHITNKLTMGNASSRTMAYKEALSKFDADELKELTKTFKMLAKHTEPTNKIDTATIRKHHHQLEELLANQICYGYLKRSTQPGSDGLIDYQSYVSGVAIGEEDIKIQCQVSFLDAETVLYNICRSAHVMLETDVLSMEGGEEELDMDDVEGLKRRVMMHLRNSFGNQSSIPFAHFKRWIVNKTKIRDFITFVIGREFEPEKEMPLSLQGSTISTPINLLSSSELIDEAITRKIKKALPNEYQTMNMMKLYSSTVNGYSLTTMTHLVTTKKRDIKNPTLIIIRDQGDQIFGAFVTDLWRKFSREPYGNVDTFLFSIQQSQVQVYPAKIKWSEGKTAENAEAALKNFVFSDETGAAIGGVKNYHGIFLDEAFLKTFGSPSLSSTPEFKIKTVECWGFIEKAKVAFIQEEKTNEDGGGPKSVLDNKDSSFMLDLLGKNYSAMLWFVDQLKSLSTETFFETSRQVSGYVSHHQHTHEMLSLHKSTVKQCDISLKLALNRMNIHKNRKIEACMRAKREVKRSTDVYVDVPKISSLIDAGKDAAAKTKVTTVIQDDYMIEVFNLMEYYCQAIAVRLELISISQECPEDLLEAVGSLIYTAPYLSNDARFGEPELMKFLLDKFGPSFMAEMAAGGYINPKLIRDLSGKIPPDSLIDFYLHVLRNKQDLSWDKMLNSQGREEECCHEEEDPQPTTSTFIGKIMTDTNGHLWAVSLDESWDPIYIAVDRSNGGEEGDTVTVQLHVRHDGVRSGDVLHVLEKKEVENFTGIFRVDMDGHRWVVGEGGALFIAPDGGGEAGEGDRVKAIVRKSPVSVVRTRMKFLRKLEEGHRVGQIVQVETRNFPENVSNVVQTSVSVTKTDDLHEQMKIAAEEKNRTEGTNEMEDSLAAIRLAMEKLKAASTQNPDQSNIDHLQRPPVTHGNSDEKTNIPYFPSVPRREDPEKDQIVFPQPPSSDVHPLSPPTLPSIPSDQLSLVGQVLTDGNHLWLKVQEKFLPVPQNQFDLQAGDVITATQEGPTIAVQSILSRYQPQTFTSRAKVDGGHCWVREGEDFVYVYPPSDVTVEDGDIITVTPDRPRIDGRRTSRYVRTTEKVMKPTKAIGIVQRDDVGHLWMAPGVCNERELFDRLSKESMNKVANVYVLPAEGVTHNDVIAVNVSTVNGRAVGELIRKVLRGGADSPIVRPMKEDILSTSTSGVEDVWEDPKELPDEEPR</sequence>
<feature type="compositionally biased region" description="Basic and acidic residues" evidence="6">
    <location>
        <begin position="1952"/>
        <end position="1961"/>
    </location>
</feature>
<dbReference type="SMART" id="SM00064">
    <property type="entry name" value="FYVE"/>
    <property type="match status" value="1"/>
</dbReference>
<dbReference type="SUPFAM" id="SSF47661">
    <property type="entry name" value="t-snare proteins"/>
    <property type="match status" value="1"/>
</dbReference>
<dbReference type="EMBL" id="MDYQ01000005">
    <property type="protein sequence ID" value="PRP89210.1"/>
    <property type="molecule type" value="Genomic_DNA"/>
</dbReference>
<dbReference type="InterPro" id="IPR042277">
    <property type="entry name" value="IST1-like"/>
</dbReference>
<dbReference type="InParanoid" id="A0A2P6NZ33"/>
<protein>
    <submittedName>
        <fullName evidence="10">Regulator of Vps4 activity in the MVB pathway protein</fullName>
    </submittedName>
</protein>
<evidence type="ECO:0000256" key="3">
    <source>
        <dbReference type="ARBA" id="ARBA00022771"/>
    </source>
</evidence>
<evidence type="ECO:0000256" key="1">
    <source>
        <dbReference type="ARBA" id="ARBA00005536"/>
    </source>
</evidence>
<keyword evidence="2" id="KW-0479">Metal-binding</keyword>
<keyword evidence="7" id="KW-0472">Membrane</keyword>
<dbReference type="InterPro" id="IPR011011">
    <property type="entry name" value="Znf_FYVE_PHD"/>
</dbReference>
<accession>A0A2P6NZ33</accession>
<reference evidence="10 11" key="1">
    <citation type="journal article" date="2018" name="Genome Biol. Evol.">
        <title>Multiple Roots of Fruiting Body Formation in Amoebozoa.</title>
        <authorList>
            <person name="Hillmann F."/>
            <person name="Forbes G."/>
            <person name="Novohradska S."/>
            <person name="Ferling I."/>
            <person name="Riege K."/>
            <person name="Groth M."/>
            <person name="Westermann M."/>
            <person name="Marz M."/>
            <person name="Spaller T."/>
            <person name="Winckler T."/>
            <person name="Schaap P."/>
            <person name="Glockner G."/>
        </authorList>
    </citation>
    <scope>NUCLEOTIDE SEQUENCE [LARGE SCALE GENOMIC DNA]</scope>
    <source>
        <strain evidence="10 11">Jena</strain>
    </source>
</reference>
<dbReference type="OrthoDB" id="26679at2759"/>
<feature type="compositionally biased region" description="Basic and acidic residues" evidence="6">
    <location>
        <begin position="2216"/>
        <end position="2227"/>
    </location>
</feature>